<comment type="caution">
    <text evidence="3">The sequence shown here is derived from an EMBL/GenBank/DDBJ whole genome shotgun (WGS) entry which is preliminary data.</text>
</comment>
<sequence>MKILIIIDYFQPIIGYSETFIAKEYIKQWHNVLVLTSDHYYPFPDYENTSGKMLWSRKQEIWLKIEEWILTKREKLVFEIFNRAYFKNINKHIDDFRPDIVIVNWIASITVIIVAILKRKFGFKLVSWDSNLMSIINQWIKIKQIFYFIFRIFFSKFLEKKVDKFVGVQEETCEIINKFYWIKKELIEFIPLWTDIDKFRFDEIQRNDIRVKYNIPANAIVLIYTGKLIIDKWYDILIKATSKIIQDFDGVYVFIIWSWPENLINEMNEYIKNYKERFVFIDFVKNDELYKYFSASDIWIWPLQESVSMVEAAACNLPFIANDKIWTKLRISNDNALLYKQGDIDDLYEKIKYLIENKDDMINMWKRWRELVENKLSWNEIAKEYLIK</sequence>
<dbReference type="PANTHER" id="PTHR45947">
    <property type="entry name" value="SULFOQUINOVOSYL TRANSFERASE SQD2"/>
    <property type="match status" value="1"/>
</dbReference>
<protein>
    <submittedName>
        <fullName evidence="3">Glycosyltransferase</fullName>
    </submittedName>
</protein>
<dbReference type="CDD" id="cd03801">
    <property type="entry name" value="GT4_PimA-like"/>
    <property type="match status" value="1"/>
</dbReference>
<proteinExistence type="predicted"/>
<dbReference type="InterPro" id="IPR050194">
    <property type="entry name" value="Glycosyltransferase_grp1"/>
</dbReference>
<dbReference type="AlphaFoldDB" id="K2FWD8"/>
<dbReference type="Gene3D" id="3.40.50.2000">
    <property type="entry name" value="Glycogen Phosphorylase B"/>
    <property type="match status" value="2"/>
</dbReference>
<evidence type="ECO:0000259" key="2">
    <source>
        <dbReference type="Pfam" id="PF00534"/>
    </source>
</evidence>
<dbReference type="PANTHER" id="PTHR45947:SF3">
    <property type="entry name" value="SULFOQUINOVOSYL TRANSFERASE SQD2"/>
    <property type="match status" value="1"/>
</dbReference>
<name>K2FWD8_9BACT</name>
<reference evidence="3" key="1">
    <citation type="journal article" date="2012" name="Science">
        <title>Fermentation, hydrogen, and sulfur metabolism in multiple uncultivated bacterial phyla.</title>
        <authorList>
            <person name="Wrighton K.C."/>
            <person name="Thomas B.C."/>
            <person name="Sharon I."/>
            <person name="Miller C.S."/>
            <person name="Castelle C.J."/>
            <person name="VerBerkmoes N.C."/>
            <person name="Wilkins M.J."/>
            <person name="Hettich R.L."/>
            <person name="Lipton M.S."/>
            <person name="Williams K.H."/>
            <person name="Long P.E."/>
            <person name="Banfield J.F."/>
        </authorList>
    </citation>
    <scope>NUCLEOTIDE SEQUENCE [LARGE SCALE GENOMIC DNA]</scope>
</reference>
<evidence type="ECO:0000256" key="1">
    <source>
        <dbReference type="SAM" id="Phobius"/>
    </source>
</evidence>
<feature type="transmembrane region" description="Helical" evidence="1">
    <location>
        <begin position="96"/>
        <end position="116"/>
    </location>
</feature>
<keyword evidence="1" id="KW-1133">Transmembrane helix</keyword>
<keyword evidence="1" id="KW-0472">Membrane</keyword>
<gene>
    <name evidence="3" type="ORF">ACD_4C00393G0002</name>
</gene>
<dbReference type="SUPFAM" id="SSF53756">
    <property type="entry name" value="UDP-Glycosyltransferase/glycogen phosphorylase"/>
    <property type="match status" value="1"/>
</dbReference>
<evidence type="ECO:0000313" key="3">
    <source>
        <dbReference type="EMBL" id="EKE26182.1"/>
    </source>
</evidence>
<accession>K2FWD8</accession>
<feature type="domain" description="Glycosyl transferase family 1" evidence="2">
    <location>
        <begin position="206"/>
        <end position="361"/>
    </location>
</feature>
<dbReference type="GO" id="GO:0016757">
    <property type="term" value="F:glycosyltransferase activity"/>
    <property type="evidence" value="ECO:0007669"/>
    <property type="project" value="InterPro"/>
</dbReference>
<keyword evidence="3" id="KW-0808">Transferase</keyword>
<organism evidence="3">
    <name type="scientific">uncultured bacterium</name>
    <name type="common">gcode 4</name>
    <dbReference type="NCBI Taxonomy" id="1234023"/>
    <lineage>
        <taxon>Bacteria</taxon>
        <taxon>environmental samples</taxon>
    </lineage>
</organism>
<dbReference type="EMBL" id="AMFJ01000909">
    <property type="protein sequence ID" value="EKE26182.1"/>
    <property type="molecule type" value="Genomic_DNA"/>
</dbReference>
<keyword evidence="1" id="KW-0812">Transmembrane</keyword>
<dbReference type="Pfam" id="PF00534">
    <property type="entry name" value="Glycos_transf_1"/>
    <property type="match status" value="1"/>
</dbReference>
<dbReference type="InterPro" id="IPR001296">
    <property type="entry name" value="Glyco_trans_1"/>
</dbReference>